<feature type="domain" description="Saccharopine dehydrogenase NADP binding" evidence="2">
    <location>
        <begin position="4"/>
        <end position="127"/>
    </location>
</feature>
<gene>
    <name evidence="3" type="ORF">DFR74_101805</name>
</gene>
<dbReference type="STRING" id="1210090.GCA_001613185_02962"/>
<proteinExistence type="predicted"/>
<evidence type="ECO:0000313" key="3">
    <source>
        <dbReference type="EMBL" id="RBO96788.1"/>
    </source>
</evidence>
<keyword evidence="4" id="KW-1185">Reference proteome</keyword>
<organism evidence="3 4">
    <name type="scientific">Nocardia puris</name>
    <dbReference type="NCBI Taxonomy" id="208602"/>
    <lineage>
        <taxon>Bacteria</taxon>
        <taxon>Bacillati</taxon>
        <taxon>Actinomycetota</taxon>
        <taxon>Actinomycetes</taxon>
        <taxon>Mycobacteriales</taxon>
        <taxon>Nocardiaceae</taxon>
        <taxon>Nocardia</taxon>
    </lineage>
</organism>
<dbReference type="AlphaFoldDB" id="A0A366E5V6"/>
<evidence type="ECO:0000313" key="4">
    <source>
        <dbReference type="Proteomes" id="UP000252586"/>
    </source>
</evidence>
<reference evidence="3 4" key="1">
    <citation type="submission" date="2018-06" db="EMBL/GenBank/DDBJ databases">
        <title>Genomic Encyclopedia of Type Strains, Phase IV (KMG-IV): sequencing the most valuable type-strain genomes for metagenomic binning, comparative biology and taxonomic classification.</title>
        <authorList>
            <person name="Goeker M."/>
        </authorList>
    </citation>
    <scope>NUCLEOTIDE SEQUENCE [LARGE SCALE GENOMIC DNA]</scope>
    <source>
        <strain evidence="3 4">DSM 44599</strain>
    </source>
</reference>
<dbReference type="Proteomes" id="UP000252586">
    <property type="component" value="Unassembled WGS sequence"/>
</dbReference>
<dbReference type="PANTHER" id="PTHR43781">
    <property type="entry name" value="SACCHAROPINE DEHYDROGENASE"/>
    <property type="match status" value="1"/>
</dbReference>
<dbReference type="RefSeq" id="WP_067508980.1">
    <property type="nucleotide sequence ID" value="NZ_QNRE01000001.1"/>
</dbReference>
<evidence type="ECO:0000256" key="1">
    <source>
        <dbReference type="SAM" id="MobiDB-lite"/>
    </source>
</evidence>
<dbReference type="Pfam" id="PF03435">
    <property type="entry name" value="Sacchrp_dh_NADP"/>
    <property type="match status" value="1"/>
</dbReference>
<feature type="compositionally biased region" description="Low complexity" evidence="1">
    <location>
        <begin position="281"/>
        <end position="295"/>
    </location>
</feature>
<comment type="caution">
    <text evidence="3">The sequence shown here is derived from an EMBL/GenBank/DDBJ whole genome shotgun (WGS) entry which is preliminary data.</text>
</comment>
<dbReference type="InterPro" id="IPR036291">
    <property type="entry name" value="NAD(P)-bd_dom_sf"/>
</dbReference>
<dbReference type="EMBL" id="QNRE01000001">
    <property type="protein sequence ID" value="RBO96788.1"/>
    <property type="molecule type" value="Genomic_DNA"/>
</dbReference>
<protein>
    <submittedName>
        <fullName evidence="3">Short subunit dehydrogenase-like uncharacterized protein</fullName>
    </submittedName>
</protein>
<dbReference type="SUPFAM" id="SSF51735">
    <property type="entry name" value="NAD(P)-binding Rossmann-fold domains"/>
    <property type="match status" value="1"/>
</dbReference>
<accession>A0A366E5V6</accession>
<name>A0A366E5V6_9NOCA</name>
<sequence>MSKIVVAGANGYTGRLVAAELRTRGVSVQLAVRRPEAGQSLLTDLGHPPMFTTTTFEAHRGSSPVPGLAAGDVVINCIGPYALTGPGIIDSAIRGKAHYLDAAGESGFLREVFAGSHAAARAAGTVVAPGFGFESVPGHLAAARAVQAAGDSATGVEIFYSCDPRAASHGTVNSAVRATQEPAHRLTGGVLLSEELGARRRVWPIAGRRYHGVSIGTTEALALPRAFPRLREVSSYLGAPGGLGRVFSATARAGVSAARNELGRRLIDTLEERTRHRPASRSTRPARTVVAARASNSEGRPLQEVRFAGADPYALTAHLLACAGVALLSRPQLPSGVLGPLEVFDANELEGLLAQRRMCRLPCSVDDLAEPVLTHASRL</sequence>
<dbReference type="Gene3D" id="3.40.50.720">
    <property type="entry name" value="NAD(P)-binding Rossmann-like Domain"/>
    <property type="match status" value="1"/>
</dbReference>
<dbReference type="InterPro" id="IPR005097">
    <property type="entry name" value="Sacchrp_dh_NADP-bd"/>
</dbReference>
<evidence type="ECO:0000259" key="2">
    <source>
        <dbReference type="Pfam" id="PF03435"/>
    </source>
</evidence>
<dbReference type="PANTHER" id="PTHR43781:SF1">
    <property type="entry name" value="SACCHAROPINE DEHYDROGENASE"/>
    <property type="match status" value="1"/>
</dbReference>
<feature type="region of interest" description="Disordered" evidence="1">
    <location>
        <begin position="273"/>
        <end position="295"/>
    </location>
</feature>